<reference evidence="1" key="1">
    <citation type="submission" date="2025-08" db="UniProtKB">
        <authorList>
            <consortium name="Ensembl"/>
        </authorList>
    </citation>
    <scope>IDENTIFICATION</scope>
</reference>
<dbReference type="AlphaFoldDB" id="A0A673IRE6"/>
<proteinExistence type="predicted"/>
<protein>
    <recommendedName>
        <fullName evidence="3">Reverse transcriptase domain-containing protein</fullName>
    </recommendedName>
</protein>
<organism evidence="1 2">
    <name type="scientific">Sinocyclocheilus rhinocerous</name>
    <dbReference type="NCBI Taxonomy" id="307959"/>
    <lineage>
        <taxon>Eukaryota</taxon>
        <taxon>Metazoa</taxon>
        <taxon>Chordata</taxon>
        <taxon>Craniata</taxon>
        <taxon>Vertebrata</taxon>
        <taxon>Euteleostomi</taxon>
        <taxon>Actinopterygii</taxon>
        <taxon>Neopterygii</taxon>
        <taxon>Teleostei</taxon>
        <taxon>Ostariophysi</taxon>
        <taxon>Cypriniformes</taxon>
        <taxon>Cyprinidae</taxon>
        <taxon>Cyprininae</taxon>
        <taxon>Sinocyclocheilus</taxon>
    </lineage>
</organism>
<evidence type="ECO:0000313" key="1">
    <source>
        <dbReference type="Ensembl" id="ENSSRHP00000040291.1"/>
    </source>
</evidence>
<accession>A0A673IRE6</accession>
<keyword evidence="2" id="KW-1185">Reference proteome</keyword>
<dbReference type="Proteomes" id="UP000472270">
    <property type="component" value="Unassembled WGS sequence"/>
</dbReference>
<dbReference type="PANTHER" id="PTHR19446">
    <property type="entry name" value="REVERSE TRANSCRIPTASES"/>
    <property type="match status" value="1"/>
</dbReference>
<evidence type="ECO:0000313" key="2">
    <source>
        <dbReference type="Proteomes" id="UP000472270"/>
    </source>
</evidence>
<reference evidence="1" key="2">
    <citation type="submission" date="2025-09" db="UniProtKB">
        <authorList>
            <consortium name="Ensembl"/>
        </authorList>
    </citation>
    <scope>IDENTIFICATION</scope>
</reference>
<sequence length="126" mass="14527">RILFVNKYLNTAFFNQVEALDSSITYDEIFKTIMSMSNGKATDPDGIIIEMLKAASHMLLCPFMLSLYNKILYTGDFPEAWYEAVICPLYKNGDRNNVENYRGISLFNVLGKMFTKILNRRLVSYV</sequence>
<evidence type="ECO:0008006" key="3">
    <source>
        <dbReference type="Google" id="ProtNLM"/>
    </source>
</evidence>
<dbReference type="Ensembl" id="ENSSRHT00000041445.1">
    <property type="protein sequence ID" value="ENSSRHP00000040291.1"/>
    <property type="gene ID" value="ENSSRHG00000020498.1"/>
</dbReference>
<name>A0A673IRE6_9TELE</name>